<dbReference type="PROSITE" id="PS50011">
    <property type="entry name" value="PROTEIN_KINASE_DOM"/>
    <property type="match status" value="1"/>
</dbReference>
<dbReference type="OrthoDB" id="346907at2759"/>
<dbReference type="PANTHER" id="PTHR48007">
    <property type="entry name" value="LEUCINE-RICH REPEAT RECEPTOR-LIKE PROTEIN KINASE PXC1"/>
    <property type="match status" value="1"/>
</dbReference>
<evidence type="ECO:0000256" key="9">
    <source>
        <dbReference type="ARBA" id="ARBA00023180"/>
    </source>
</evidence>
<name>S8BT25_9LAMI</name>
<keyword evidence="9" id="KW-0325">Glycoprotein</keyword>
<dbReference type="Proteomes" id="UP000015453">
    <property type="component" value="Unassembled WGS sequence"/>
</dbReference>
<evidence type="ECO:0000256" key="4">
    <source>
        <dbReference type="ARBA" id="ARBA00022692"/>
    </source>
</evidence>
<dbReference type="SUPFAM" id="SSF52058">
    <property type="entry name" value="L domain-like"/>
    <property type="match status" value="1"/>
</dbReference>
<comment type="subcellular location">
    <subcellularLocation>
        <location evidence="1">Membrane</location>
        <topology evidence="1">Single-pass membrane protein</topology>
    </subcellularLocation>
</comment>
<dbReference type="InterPro" id="IPR046959">
    <property type="entry name" value="PRK1-6/SRF4-like"/>
</dbReference>
<keyword evidence="4 11" id="KW-0812">Transmembrane</keyword>
<evidence type="ECO:0000259" key="12">
    <source>
        <dbReference type="PROSITE" id="PS50011"/>
    </source>
</evidence>
<reference evidence="13 14" key="1">
    <citation type="journal article" date="2013" name="BMC Genomics">
        <title>The miniature genome of a carnivorous plant Genlisea aurea contains a low number of genes and short non-coding sequences.</title>
        <authorList>
            <person name="Leushkin E.V."/>
            <person name="Sutormin R.A."/>
            <person name="Nabieva E.R."/>
            <person name="Penin A.A."/>
            <person name="Kondrashov A.S."/>
            <person name="Logacheva M.D."/>
        </authorList>
    </citation>
    <scope>NUCLEOTIDE SEQUENCE [LARGE SCALE GENOMIC DNA]</scope>
</reference>
<protein>
    <recommendedName>
        <fullName evidence="12">Protein kinase domain-containing protein</fullName>
    </recommendedName>
</protein>
<evidence type="ECO:0000256" key="7">
    <source>
        <dbReference type="ARBA" id="ARBA00022989"/>
    </source>
</evidence>
<dbReference type="Gene3D" id="3.80.10.10">
    <property type="entry name" value="Ribonuclease Inhibitor"/>
    <property type="match status" value="1"/>
</dbReference>
<feature type="non-terminal residue" evidence="13">
    <location>
        <position position="447"/>
    </location>
</feature>
<dbReference type="InterPro" id="IPR000719">
    <property type="entry name" value="Prot_kinase_dom"/>
</dbReference>
<comment type="caution">
    <text evidence="13">The sequence shown here is derived from an EMBL/GenBank/DDBJ whole genome shotgun (WGS) entry which is preliminary data.</text>
</comment>
<dbReference type="FunFam" id="3.80.10.10:FF:000722">
    <property type="entry name" value="Leucine-rich repeat receptor-like protein kinase"/>
    <property type="match status" value="1"/>
</dbReference>
<dbReference type="AlphaFoldDB" id="S8BT25"/>
<evidence type="ECO:0000256" key="2">
    <source>
        <dbReference type="ARBA" id="ARBA00022553"/>
    </source>
</evidence>
<keyword evidence="6" id="KW-0677">Repeat</keyword>
<dbReference type="FunFam" id="3.80.10.10:FF:000041">
    <property type="entry name" value="LRR receptor-like serine/threonine-protein kinase ERECTA"/>
    <property type="match status" value="1"/>
</dbReference>
<evidence type="ECO:0000256" key="3">
    <source>
        <dbReference type="ARBA" id="ARBA00022614"/>
    </source>
</evidence>
<gene>
    <name evidence="13" type="ORF">M569_17052</name>
</gene>
<feature type="region of interest" description="Disordered" evidence="10">
    <location>
        <begin position="312"/>
        <end position="336"/>
    </location>
</feature>
<evidence type="ECO:0000313" key="13">
    <source>
        <dbReference type="EMBL" id="EPS57765.1"/>
    </source>
</evidence>
<dbReference type="GO" id="GO:0016020">
    <property type="term" value="C:membrane"/>
    <property type="evidence" value="ECO:0007669"/>
    <property type="project" value="UniProtKB-SubCell"/>
</dbReference>
<evidence type="ECO:0000256" key="5">
    <source>
        <dbReference type="ARBA" id="ARBA00022729"/>
    </source>
</evidence>
<organism evidence="13 14">
    <name type="scientific">Genlisea aurea</name>
    <dbReference type="NCBI Taxonomy" id="192259"/>
    <lineage>
        <taxon>Eukaryota</taxon>
        <taxon>Viridiplantae</taxon>
        <taxon>Streptophyta</taxon>
        <taxon>Embryophyta</taxon>
        <taxon>Tracheophyta</taxon>
        <taxon>Spermatophyta</taxon>
        <taxon>Magnoliopsida</taxon>
        <taxon>eudicotyledons</taxon>
        <taxon>Gunneridae</taxon>
        <taxon>Pentapetalae</taxon>
        <taxon>asterids</taxon>
        <taxon>lamiids</taxon>
        <taxon>Lamiales</taxon>
        <taxon>Lentibulariaceae</taxon>
        <taxon>Genlisea</taxon>
    </lineage>
</organism>
<keyword evidence="2" id="KW-0597">Phosphoprotein</keyword>
<keyword evidence="14" id="KW-1185">Reference proteome</keyword>
<dbReference type="InterPro" id="IPR032675">
    <property type="entry name" value="LRR_dom_sf"/>
</dbReference>
<dbReference type="GO" id="GO:0005524">
    <property type="term" value="F:ATP binding"/>
    <property type="evidence" value="ECO:0007669"/>
    <property type="project" value="InterPro"/>
</dbReference>
<evidence type="ECO:0000256" key="11">
    <source>
        <dbReference type="SAM" id="Phobius"/>
    </source>
</evidence>
<proteinExistence type="predicted"/>
<evidence type="ECO:0000313" key="14">
    <source>
        <dbReference type="Proteomes" id="UP000015453"/>
    </source>
</evidence>
<dbReference type="Gene3D" id="3.30.200.20">
    <property type="entry name" value="Phosphorylase Kinase, domain 1"/>
    <property type="match status" value="1"/>
</dbReference>
<keyword evidence="7 11" id="KW-1133">Transmembrane helix</keyword>
<keyword evidence="5" id="KW-0732">Signal</keyword>
<dbReference type="InterPro" id="IPR011009">
    <property type="entry name" value="Kinase-like_dom_sf"/>
</dbReference>
<dbReference type="SUPFAM" id="SSF56112">
    <property type="entry name" value="Protein kinase-like (PK-like)"/>
    <property type="match status" value="1"/>
</dbReference>
<dbReference type="PANTHER" id="PTHR48007:SF47">
    <property type="entry name" value="PROTEIN KINASE DOMAIN-CONTAINING PROTEIN"/>
    <property type="match status" value="1"/>
</dbReference>
<keyword evidence="3" id="KW-0433">Leucine-rich repeat</keyword>
<dbReference type="Pfam" id="PF00560">
    <property type="entry name" value="LRR_1"/>
    <property type="match status" value="2"/>
</dbReference>
<feature type="domain" description="Protein kinase" evidence="12">
    <location>
        <begin position="361"/>
        <end position="447"/>
    </location>
</feature>
<keyword evidence="8 11" id="KW-0472">Membrane</keyword>
<evidence type="ECO:0000256" key="8">
    <source>
        <dbReference type="ARBA" id="ARBA00023136"/>
    </source>
</evidence>
<accession>S8BT25</accession>
<dbReference type="Pfam" id="PF13855">
    <property type="entry name" value="LRR_8"/>
    <property type="match status" value="1"/>
</dbReference>
<sequence>MIRWLNYVDLSGNLFSGSIPAEIFGASGIEVLDMSDNLISGELPELVGKLRNLRSLNLSGNLLTGNLPANLTEIPGLQAVALRNNSFSGRIPGGFGSVRVLDLSSNLFNGSLPEVFGGGNLVYLNVSGNRLAGEITPEFVAGIPPDATVDLSFNNLTGTIPRFGALLKQNEASFSGNPGLCGEPLKILCSITSSMVTPQHDAYSPEYSAALPPEIANPGPAPSVAFAAAHAGAVKPRRRGGTPGTIAAVVVVGAAAGIGFAAVLTVYVVGLKRRKAPQSATKVYDSKSSSSSPEERKHIWVWTRWTSIRQQRREASDEDTERKQPSAAEGVDGDLETDRKKTGTLVTLNGEKELELEALLKSSAYMLASSGSTILYKTVLHDGTTFAVRRIGESATERIRDFENRIRTVAKLEHPNLIRILGFFWGPDEKLVIYEFAPNGTLANARI</sequence>
<evidence type="ECO:0000256" key="1">
    <source>
        <dbReference type="ARBA" id="ARBA00004167"/>
    </source>
</evidence>
<dbReference type="EMBL" id="AUSU01009864">
    <property type="protein sequence ID" value="EPS57765.1"/>
    <property type="molecule type" value="Genomic_DNA"/>
</dbReference>
<evidence type="ECO:0000256" key="10">
    <source>
        <dbReference type="SAM" id="MobiDB-lite"/>
    </source>
</evidence>
<feature type="transmembrane region" description="Helical" evidence="11">
    <location>
        <begin position="246"/>
        <end position="269"/>
    </location>
</feature>
<dbReference type="GO" id="GO:0004672">
    <property type="term" value="F:protein kinase activity"/>
    <property type="evidence" value="ECO:0007669"/>
    <property type="project" value="InterPro"/>
</dbReference>
<dbReference type="InterPro" id="IPR001611">
    <property type="entry name" value="Leu-rich_rpt"/>
</dbReference>
<evidence type="ECO:0000256" key="6">
    <source>
        <dbReference type="ARBA" id="ARBA00022737"/>
    </source>
</evidence>
<feature type="compositionally biased region" description="Basic and acidic residues" evidence="10">
    <location>
        <begin position="312"/>
        <end position="324"/>
    </location>
</feature>